<dbReference type="CDD" id="cd13603">
    <property type="entry name" value="PBP2_TRAP_Siap_TeaA_like"/>
    <property type="match status" value="1"/>
</dbReference>
<dbReference type="AlphaFoldDB" id="A0A6L8W5R8"/>
<dbReference type="Gene3D" id="3.40.190.170">
    <property type="entry name" value="Bacterial extracellular solute-binding protein, family 7"/>
    <property type="match status" value="1"/>
</dbReference>
<comment type="similarity">
    <text evidence="1">Belongs to the bacterial solute-binding protein 7 family.</text>
</comment>
<dbReference type="Pfam" id="PF03480">
    <property type="entry name" value="DctP"/>
    <property type="match status" value="1"/>
</dbReference>
<evidence type="ECO:0000256" key="2">
    <source>
        <dbReference type="ARBA" id="ARBA00022448"/>
    </source>
</evidence>
<keyword evidence="3 4" id="KW-0732">Signal</keyword>
<evidence type="ECO:0000313" key="6">
    <source>
        <dbReference type="Proteomes" id="UP000476030"/>
    </source>
</evidence>
<dbReference type="RefSeq" id="WP_161314993.1">
    <property type="nucleotide sequence ID" value="NZ_WTUW01000002.1"/>
</dbReference>
<dbReference type="GO" id="GO:0055085">
    <property type="term" value="P:transmembrane transport"/>
    <property type="evidence" value="ECO:0007669"/>
    <property type="project" value="InterPro"/>
</dbReference>
<comment type="caution">
    <text evidence="5">The sequence shown here is derived from an EMBL/GenBank/DDBJ whole genome shotgun (WGS) entry which is preliminary data.</text>
</comment>
<accession>A0A6L8W5R8</accession>
<dbReference type="Proteomes" id="UP000476030">
    <property type="component" value="Unassembled WGS sequence"/>
</dbReference>
<evidence type="ECO:0000256" key="4">
    <source>
        <dbReference type="SAM" id="SignalP"/>
    </source>
</evidence>
<feature type="signal peptide" evidence="4">
    <location>
        <begin position="1"/>
        <end position="27"/>
    </location>
</feature>
<keyword evidence="2" id="KW-0813">Transport</keyword>
<dbReference type="InterPro" id="IPR018389">
    <property type="entry name" value="DctP_fam"/>
</dbReference>
<keyword evidence="6" id="KW-1185">Reference proteome</keyword>
<dbReference type="EMBL" id="WTUW01000002">
    <property type="protein sequence ID" value="MZR30408.1"/>
    <property type="molecule type" value="Genomic_DNA"/>
</dbReference>
<gene>
    <name evidence="5" type="ORF">GQE98_07135</name>
</gene>
<organism evidence="5 6">
    <name type="scientific">Sneathiella litorea</name>
    <dbReference type="NCBI Taxonomy" id="2606216"/>
    <lineage>
        <taxon>Bacteria</taxon>
        <taxon>Pseudomonadati</taxon>
        <taxon>Pseudomonadota</taxon>
        <taxon>Alphaproteobacteria</taxon>
        <taxon>Sneathiellales</taxon>
        <taxon>Sneathiellaceae</taxon>
        <taxon>Sneathiella</taxon>
    </lineage>
</organism>
<reference evidence="5 6" key="1">
    <citation type="submission" date="2019-12" db="EMBL/GenBank/DDBJ databases">
        <title>Snethiella sp. nov. sp. isolated from sea sand.</title>
        <authorList>
            <person name="Kim J."/>
            <person name="Jeong S.E."/>
            <person name="Jung H.S."/>
            <person name="Jeon C.O."/>
        </authorList>
    </citation>
    <scope>NUCLEOTIDE SEQUENCE [LARGE SCALE GENOMIC DNA]</scope>
    <source>
        <strain evidence="5 6">DP05</strain>
    </source>
</reference>
<sequence>MKKFAKSTLALGAIVITSMATATVSLAADVTWISGGLGTVSSDEGKAANKFTELVTKGSNGRIKINHHHGGQLGKGQEQMESVSTGTQQMFISAGSQASRLVKSFGVIDTAFLFKDFDHMERFMKSDMGQQLNEQMIDEFGVRVVASNWFALPRYLMHREKFIETVEDVKGVRTRTASVPMYVQNYENMGATPVKIAYGEQYLAISQGVVDMTEAAANRILPTKLYEVAPYITEADMMFPQVSVFVNEEAWQSLSPEDQKLVSDAAYEAGVYQTNLSQEGFAAQKEEIIAKGGKFKRMPEEVRQQFVENTRKNIDVMVAKGLIPEGWFEKITALRDSN</sequence>
<feature type="chain" id="PRO_5026769978" description="C4-dicarboxylate ABC transporter substrate-binding protein" evidence="4">
    <location>
        <begin position="28"/>
        <end position="338"/>
    </location>
</feature>
<protein>
    <recommendedName>
        <fullName evidence="7">C4-dicarboxylate ABC transporter substrate-binding protein</fullName>
    </recommendedName>
</protein>
<dbReference type="PANTHER" id="PTHR33376:SF7">
    <property type="entry name" value="C4-DICARBOXYLATE-BINDING PROTEIN DCTB"/>
    <property type="match status" value="1"/>
</dbReference>
<proteinExistence type="inferred from homology"/>
<evidence type="ECO:0000313" key="5">
    <source>
        <dbReference type="EMBL" id="MZR30408.1"/>
    </source>
</evidence>
<name>A0A6L8W5R8_9PROT</name>
<dbReference type="PANTHER" id="PTHR33376">
    <property type="match status" value="1"/>
</dbReference>
<evidence type="ECO:0000256" key="3">
    <source>
        <dbReference type="ARBA" id="ARBA00022729"/>
    </source>
</evidence>
<dbReference type="InterPro" id="IPR038404">
    <property type="entry name" value="TRAP_DctP_sf"/>
</dbReference>
<dbReference type="NCBIfam" id="NF037995">
    <property type="entry name" value="TRAP_S1"/>
    <property type="match status" value="1"/>
</dbReference>
<evidence type="ECO:0000256" key="1">
    <source>
        <dbReference type="ARBA" id="ARBA00009023"/>
    </source>
</evidence>
<evidence type="ECO:0008006" key="7">
    <source>
        <dbReference type="Google" id="ProtNLM"/>
    </source>
</evidence>